<dbReference type="InterPro" id="IPR005598">
    <property type="entry name" value="ATP_synth_I"/>
</dbReference>
<evidence type="ECO:0000256" key="2">
    <source>
        <dbReference type="ARBA" id="ARBA00022475"/>
    </source>
</evidence>
<accession>A0A2W5KKK5</accession>
<reference evidence="7 8" key="1">
    <citation type="submission" date="2017-08" db="EMBL/GenBank/DDBJ databases">
        <title>Infants hospitalized years apart are colonized by the same room-sourced microbial strains.</title>
        <authorList>
            <person name="Brooks B."/>
            <person name="Olm M.R."/>
            <person name="Firek B.A."/>
            <person name="Baker R."/>
            <person name="Thomas B.C."/>
            <person name="Morowitz M.J."/>
            <person name="Banfield J.F."/>
        </authorList>
    </citation>
    <scope>NUCLEOTIDE SEQUENCE [LARGE SCALE GENOMIC DNA]</scope>
    <source>
        <strain evidence="7">S2_005_003_R2_42</strain>
    </source>
</reference>
<evidence type="ECO:0000313" key="7">
    <source>
        <dbReference type="EMBL" id="PZQ16384.1"/>
    </source>
</evidence>
<evidence type="ECO:0000256" key="1">
    <source>
        <dbReference type="ARBA" id="ARBA00004651"/>
    </source>
</evidence>
<organism evidence="7 8">
    <name type="scientific">Rhodanobacter denitrificans</name>
    <dbReference type="NCBI Taxonomy" id="666685"/>
    <lineage>
        <taxon>Bacteria</taxon>
        <taxon>Pseudomonadati</taxon>
        <taxon>Pseudomonadota</taxon>
        <taxon>Gammaproteobacteria</taxon>
        <taxon>Lysobacterales</taxon>
        <taxon>Rhodanobacteraceae</taxon>
        <taxon>Rhodanobacter</taxon>
    </lineage>
</organism>
<dbReference type="GO" id="GO:0005886">
    <property type="term" value="C:plasma membrane"/>
    <property type="evidence" value="ECO:0007669"/>
    <property type="project" value="UniProtKB-SubCell"/>
</dbReference>
<evidence type="ECO:0000256" key="6">
    <source>
        <dbReference type="SAM" id="Phobius"/>
    </source>
</evidence>
<keyword evidence="2" id="KW-1003">Cell membrane</keyword>
<dbReference type="AlphaFoldDB" id="A0A2W5KKK5"/>
<name>A0A2W5KKK5_9GAMM</name>
<gene>
    <name evidence="7" type="ORF">DI564_07045</name>
</gene>
<evidence type="ECO:0000256" key="5">
    <source>
        <dbReference type="ARBA" id="ARBA00023136"/>
    </source>
</evidence>
<feature type="transmembrane region" description="Helical" evidence="6">
    <location>
        <begin position="36"/>
        <end position="58"/>
    </location>
</feature>
<comment type="caution">
    <text evidence="7">The sequence shown here is derived from an EMBL/GenBank/DDBJ whole genome shotgun (WGS) entry which is preliminary data.</text>
</comment>
<keyword evidence="5 6" id="KW-0472">Membrane</keyword>
<dbReference type="EMBL" id="QFPO01000005">
    <property type="protein sequence ID" value="PZQ16384.1"/>
    <property type="molecule type" value="Genomic_DNA"/>
</dbReference>
<evidence type="ECO:0000256" key="4">
    <source>
        <dbReference type="ARBA" id="ARBA00022989"/>
    </source>
</evidence>
<dbReference type="Pfam" id="PF03899">
    <property type="entry name" value="ATP-synt_I"/>
    <property type="match status" value="1"/>
</dbReference>
<evidence type="ECO:0000313" key="8">
    <source>
        <dbReference type="Proteomes" id="UP000249046"/>
    </source>
</evidence>
<evidence type="ECO:0000256" key="3">
    <source>
        <dbReference type="ARBA" id="ARBA00022692"/>
    </source>
</evidence>
<comment type="subcellular location">
    <subcellularLocation>
        <location evidence="1">Cell membrane</location>
        <topology evidence="1">Multi-pass membrane protein</topology>
    </subcellularLocation>
</comment>
<feature type="transmembrane region" description="Helical" evidence="6">
    <location>
        <begin position="93"/>
        <end position="120"/>
    </location>
</feature>
<protein>
    <recommendedName>
        <fullName evidence="9">ATP synthase subunit I</fullName>
    </recommendedName>
</protein>
<sequence>MFRLWWGAFARRRSRFHVRFRSGAAVRNTIAFGWRVAVRTTLVQIGATVVAALCALGWGAPTASAVLVGGIIIASGYWLAARRAFGRRVMAPTAALGAVVLGQVIKWVWIGLALVIAIGSGLLPPLGVLIGVLVALVSQLGGLLFRH</sequence>
<dbReference type="Proteomes" id="UP000249046">
    <property type="component" value="Unassembled WGS sequence"/>
</dbReference>
<proteinExistence type="predicted"/>
<keyword evidence="3 6" id="KW-0812">Transmembrane</keyword>
<evidence type="ECO:0008006" key="9">
    <source>
        <dbReference type="Google" id="ProtNLM"/>
    </source>
</evidence>
<keyword evidence="4 6" id="KW-1133">Transmembrane helix</keyword>
<feature type="transmembrane region" description="Helical" evidence="6">
    <location>
        <begin position="64"/>
        <end position="81"/>
    </location>
</feature>
<feature type="transmembrane region" description="Helical" evidence="6">
    <location>
        <begin position="126"/>
        <end position="145"/>
    </location>
</feature>